<proteinExistence type="predicted"/>
<dbReference type="InterPro" id="IPR051637">
    <property type="entry name" value="Ank_repeat_dom-contain_49"/>
</dbReference>
<feature type="repeat" description="ANK" evidence="3">
    <location>
        <begin position="409"/>
        <end position="441"/>
    </location>
</feature>
<dbReference type="SMART" id="SM00248">
    <property type="entry name" value="ANK"/>
    <property type="match status" value="10"/>
</dbReference>
<feature type="repeat" description="ANK" evidence="3">
    <location>
        <begin position="584"/>
        <end position="616"/>
    </location>
</feature>
<dbReference type="InterPro" id="IPR002110">
    <property type="entry name" value="Ankyrin_rpt"/>
</dbReference>
<dbReference type="PRINTS" id="PR01415">
    <property type="entry name" value="ANKYRIN"/>
</dbReference>
<dbReference type="PROSITE" id="PS50297">
    <property type="entry name" value="ANK_REP_REGION"/>
    <property type="match status" value="8"/>
</dbReference>
<dbReference type="Pfam" id="PF12796">
    <property type="entry name" value="Ank_2"/>
    <property type="match status" value="2"/>
</dbReference>
<evidence type="ECO:0000256" key="3">
    <source>
        <dbReference type="PROSITE-ProRule" id="PRU00023"/>
    </source>
</evidence>
<protein>
    <submittedName>
        <fullName evidence="6">Uncharacterized protein</fullName>
    </submittedName>
</protein>
<dbReference type="Pfam" id="PF13637">
    <property type="entry name" value="Ank_4"/>
    <property type="match status" value="1"/>
</dbReference>
<sequence length="882" mass="98210">MSGKGLNLKTIQSEILKCPRELNGLYEELLGKIEDNELLEASKLFQWICFARWPLSLSELKTAMTVHLSGTKSSLGEYENEDNPNYILNERKMQKRMIYLSRGLADITSSNSGEGKALVGFFHESINEFMRTKGLQYLNRRLIDSGSLAGIGHFQLANACLDYLSTEEIRIAFLVKRLSIPTQFNFLEYAAMYWLDHALEAEKEGFGVNVKWPLQRTIDTYVRIRKVLEKHSPQCPKEGTTLMHIAAEHGLQRLAKTICIQSQREAPAGLETKDRLYGYMNSISTRPSKNILKDNRKQNMDLMPNTLRRNQQRTKKEYGTKQNSGRFVKDTTMGSAPKTTRCVQRVVRGQEKRSNTGLDAVIANNQRDMRNARNNAGESPLYVAARCGHLGMVRFLLRLDGELTIKNRNGSTPSHRASVNANFEVVKFRYEREADADIHTADNDGCTPLYSASRYGHLEVVKFLYECGADADIHTATKDGWTPINAASDSGHLEVVKFLYERGADADIHTAANDGWTPINAASSKGHLEVVKFLYERGADTVIHTATNDGCTPLHSASDNGHLEVVKFLYEHGANADIHTATNDGRTPLHSASNNGHLAVVKFLLEKGADPTVAENDGQTPLHAACCYGYLKIVDLILNVAITTATLAGHIQRTIEILNKQDVLKRTPLCLAVHGGHEQVIRRLVDSHADVSLVDCYGRSVADWALLFSADYLLRDHCHDDLRPTTVEEQQKVLCQTVQFICEMNIQSATMSYLDELGRCLLFHDDVPSALKVFEQSGMATPATTDKAVSGRPPATATPSPVRPQSSKASTYTMLTVMLMPLTNIVIVVLLGLLVGKLFKVYSILDHEHVYVHASIVNDNISPISVYVANTGYEPVPVTMYR</sequence>
<organism evidence="6 7">
    <name type="scientific">Aspergillus hiratsukae</name>
    <dbReference type="NCBI Taxonomy" id="1194566"/>
    <lineage>
        <taxon>Eukaryota</taxon>
        <taxon>Fungi</taxon>
        <taxon>Dikarya</taxon>
        <taxon>Ascomycota</taxon>
        <taxon>Pezizomycotina</taxon>
        <taxon>Eurotiomycetes</taxon>
        <taxon>Eurotiomycetidae</taxon>
        <taxon>Eurotiales</taxon>
        <taxon>Aspergillaceae</taxon>
        <taxon>Aspergillus</taxon>
        <taxon>Aspergillus subgen. Fumigati</taxon>
    </lineage>
</organism>
<evidence type="ECO:0000313" key="7">
    <source>
        <dbReference type="Proteomes" id="UP000630445"/>
    </source>
</evidence>
<keyword evidence="5" id="KW-0472">Membrane</keyword>
<evidence type="ECO:0000256" key="1">
    <source>
        <dbReference type="ARBA" id="ARBA00022737"/>
    </source>
</evidence>
<keyword evidence="2 3" id="KW-0040">ANK repeat</keyword>
<gene>
    <name evidence="6" type="ORF">CNMCM5793_001627</name>
</gene>
<dbReference type="PANTHER" id="PTHR24180:SF45">
    <property type="entry name" value="POLY [ADP-RIBOSE] POLYMERASE TANKYRASE"/>
    <property type="match status" value="1"/>
</dbReference>
<dbReference type="AlphaFoldDB" id="A0A8H6PBQ8"/>
<feature type="repeat" description="ANK" evidence="3">
    <location>
        <begin position="376"/>
        <end position="408"/>
    </location>
</feature>
<feature type="repeat" description="ANK" evidence="3">
    <location>
        <begin position="479"/>
        <end position="511"/>
    </location>
</feature>
<accession>A0A8H6PBQ8</accession>
<feature type="repeat" description="ANK" evidence="3">
    <location>
        <begin position="444"/>
        <end position="476"/>
    </location>
</feature>
<feature type="repeat" description="ANK" evidence="3">
    <location>
        <begin position="664"/>
        <end position="696"/>
    </location>
</feature>
<dbReference type="PANTHER" id="PTHR24180">
    <property type="entry name" value="CYCLIN-DEPENDENT KINASE INHIBITOR 2C-RELATED"/>
    <property type="match status" value="1"/>
</dbReference>
<keyword evidence="5" id="KW-1133">Transmembrane helix</keyword>
<dbReference type="InterPro" id="IPR036770">
    <property type="entry name" value="Ankyrin_rpt-contain_sf"/>
</dbReference>
<reference evidence="6" key="1">
    <citation type="submission" date="2020-06" db="EMBL/GenBank/DDBJ databases">
        <title>Draft genome sequences of strains closely related to Aspergillus parafelis and Aspergillus hiratsukae.</title>
        <authorList>
            <person name="Dos Santos R.A.C."/>
            <person name="Rivero-Menendez O."/>
            <person name="Steenwyk J.L."/>
            <person name="Mead M.E."/>
            <person name="Goldman G.H."/>
            <person name="Alastruey-Izquierdo A."/>
            <person name="Rokas A."/>
        </authorList>
    </citation>
    <scope>NUCLEOTIDE SEQUENCE</scope>
    <source>
        <strain evidence="6">CNM-CM5793</strain>
    </source>
</reference>
<feature type="transmembrane region" description="Helical" evidence="5">
    <location>
        <begin position="812"/>
        <end position="835"/>
    </location>
</feature>
<name>A0A8H6PBQ8_9EURO</name>
<evidence type="ECO:0000256" key="5">
    <source>
        <dbReference type="SAM" id="Phobius"/>
    </source>
</evidence>
<comment type="caution">
    <text evidence="6">The sequence shown here is derived from an EMBL/GenBank/DDBJ whole genome shotgun (WGS) entry which is preliminary data.</text>
</comment>
<dbReference type="Pfam" id="PF00023">
    <property type="entry name" value="Ank"/>
    <property type="match status" value="2"/>
</dbReference>
<evidence type="ECO:0000256" key="2">
    <source>
        <dbReference type="ARBA" id="ARBA00023043"/>
    </source>
</evidence>
<keyword evidence="5" id="KW-0812">Transmembrane</keyword>
<dbReference type="OrthoDB" id="4458273at2759"/>
<keyword evidence="1" id="KW-0677">Repeat</keyword>
<feature type="repeat" description="ANK" evidence="3">
    <location>
        <begin position="514"/>
        <end position="546"/>
    </location>
</feature>
<feature type="compositionally biased region" description="Polar residues" evidence="4">
    <location>
        <begin position="797"/>
        <end position="807"/>
    </location>
</feature>
<dbReference type="Proteomes" id="UP000630445">
    <property type="component" value="Unassembled WGS sequence"/>
</dbReference>
<dbReference type="Gene3D" id="1.25.40.20">
    <property type="entry name" value="Ankyrin repeat-containing domain"/>
    <property type="match status" value="4"/>
</dbReference>
<keyword evidence="7" id="KW-1185">Reference proteome</keyword>
<feature type="region of interest" description="Disordered" evidence="4">
    <location>
        <begin position="782"/>
        <end position="807"/>
    </location>
</feature>
<dbReference type="SUPFAM" id="SSF48403">
    <property type="entry name" value="Ankyrin repeat"/>
    <property type="match status" value="1"/>
</dbReference>
<dbReference type="PROSITE" id="PS50088">
    <property type="entry name" value="ANK_REPEAT"/>
    <property type="match status" value="9"/>
</dbReference>
<dbReference type="EMBL" id="JACBAD010001982">
    <property type="protein sequence ID" value="KAF7125449.1"/>
    <property type="molecule type" value="Genomic_DNA"/>
</dbReference>
<feature type="repeat" description="ANK" evidence="3">
    <location>
        <begin position="549"/>
        <end position="581"/>
    </location>
</feature>
<feature type="region of interest" description="Disordered" evidence="4">
    <location>
        <begin position="311"/>
        <end position="337"/>
    </location>
</feature>
<evidence type="ECO:0000313" key="6">
    <source>
        <dbReference type="EMBL" id="KAF7125449.1"/>
    </source>
</evidence>
<evidence type="ECO:0000256" key="4">
    <source>
        <dbReference type="SAM" id="MobiDB-lite"/>
    </source>
</evidence>
<feature type="repeat" description="ANK" evidence="3">
    <location>
        <begin position="617"/>
        <end position="639"/>
    </location>
</feature>